<sequence>MIYLKNGKGTDHREVVLQDDVIKDFDAARFVVSREMGKDYPTMMDISYQTVLHMTNFKASDDIKITGKNTLTS</sequence>
<reference evidence="1 2" key="1">
    <citation type="submission" date="2015-01" db="EMBL/GenBank/DDBJ databases">
        <title>Evolution of Trichinella species and genotypes.</title>
        <authorList>
            <person name="Korhonen P.K."/>
            <person name="Edoardo P."/>
            <person name="Giuseppe L.R."/>
            <person name="Gasser R.B."/>
        </authorList>
    </citation>
    <scope>NUCLEOTIDE SEQUENCE [LARGE SCALE GENOMIC DNA]</scope>
    <source>
        <strain evidence="1">ISS141</strain>
    </source>
</reference>
<comment type="caution">
    <text evidence="1">The sequence shown here is derived from an EMBL/GenBank/DDBJ whole genome shotgun (WGS) entry which is preliminary data.</text>
</comment>
<evidence type="ECO:0000313" key="1">
    <source>
        <dbReference type="EMBL" id="KRX86653.1"/>
    </source>
</evidence>
<evidence type="ECO:0000313" key="2">
    <source>
        <dbReference type="Proteomes" id="UP000054815"/>
    </source>
</evidence>
<protein>
    <submittedName>
        <fullName evidence="1">Uncharacterized protein</fullName>
    </submittedName>
</protein>
<organism evidence="1 2">
    <name type="scientific">Trichinella pseudospiralis</name>
    <name type="common">Parasitic roundworm</name>
    <dbReference type="NCBI Taxonomy" id="6337"/>
    <lineage>
        <taxon>Eukaryota</taxon>
        <taxon>Metazoa</taxon>
        <taxon>Ecdysozoa</taxon>
        <taxon>Nematoda</taxon>
        <taxon>Enoplea</taxon>
        <taxon>Dorylaimia</taxon>
        <taxon>Trichinellida</taxon>
        <taxon>Trichinellidae</taxon>
        <taxon>Trichinella</taxon>
    </lineage>
</organism>
<proteinExistence type="predicted"/>
<gene>
    <name evidence="1" type="ORF">T4E_2955</name>
</gene>
<dbReference type="Proteomes" id="UP000054815">
    <property type="component" value="Unassembled WGS sequence"/>
</dbReference>
<name>A0A0V0XF85_TRIPS</name>
<dbReference type="EMBL" id="JYDU01000350">
    <property type="protein sequence ID" value="KRX86653.1"/>
    <property type="molecule type" value="Genomic_DNA"/>
</dbReference>
<dbReference type="AlphaFoldDB" id="A0A0V0XF85"/>
<accession>A0A0V0XF85</accession>